<dbReference type="Pfam" id="PF02630">
    <property type="entry name" value="SCO1-SenC"/>
    <property type="match status" value="1"/>
</dbReference>
<dbReference type="Gene3D" id="3.40.30.10">
    <property type="entry name" value="Glutaredoxin"/>
    <property type="match status" value="1"/>
</dbReference>
<dbReference type="SUPFAM" id="SSF52833">
    <property type="entry name" value="Thioredoxin-like"/>
    <property type="match status" value="1"/>
</dbReference>
<comment type="similarity">
    <text evidence="1">Belongs to the SCO1/2 family.</text>
</comment>
<feature type="binding site" evidence="2">
    <location>
        <position position="77"/>
    </location>
    <ligand>
        <name>Cu cation</name>
        <dbReference type="ChEBI" id="CHEBI:23378"/>
    </ligand>
</feature>
<dbReference type="EMBL" id="DRNB01000072">
    <property type="protein sequence ID" value="HHJ63682.1"/>
    <property type="molecule type" value="Genomic_DNA"/>
</dbReference>
<evidence type="ECO:0000256" key="2">
    <source>
        <dbReference type="PIRSR" id="PIRSR603782-1"/>
    </source>
</evidence>
<keyword evidence="2" id="KW-0479">Metal-binding</keyword>
<dbReference type="Proteomes" id="UP000885792">
    <property type="component" value="Unassembled WGS sequence"/>
</dbReference>
<name>A0A7C5QHL1_AQUAO</name>
<organism evidence="4">
    <name type="scientific">Aquifex aeolicus</name>
    <dbReference type="NCBI Taxonomy" id="63363"/>
    <lineage>
        <taxon>Bacteria</taxon>
        <taxon>Pseudomonadati</taxon>
        <taxon>Aquificota</taxon>
        <taxon>Aquificia</taxon>
        <taxon>Aquificales</taxon>
        <taxon>Aquificaceae</taxon>
        <taxon>Aquifex</taxon>
    </lineage>
</organism>
<protein>
    <recommendedName>
        <fullName evidence="5">SCO family protein</fullName>
    </recommendedName>
</protein>
<accession>A0A7C5QHL1</accession>
<evidence type="ECO:0008006" key="5">
    <source>
        <dbReference type="Google" id="ProtNLM"/>
    </source>
</evidence>
<evidence type="ECO:0000313" key="4">
    <source>
        <dbReference type="EMBL" id="HHJ63682.1"/>
    </source>
</evidence>
<dbReference type="InterPro" id="IPR036249">
    <property type="entry name" value="Thioredoxin-like_sf"/>
</dbReference>
<feature type="disulfide bond" description="Redox-active" evidence="3">
    <location>
        <begin position="77"/>
        <end position="81"/>
    </location>
</feature>
<feature type="binding site" evidence="2">
    <location>
        <position position="81"/>
    </location>
    <ligand>
        <name>Cu cation</name>
        <dbReference type="ChEBI" id="CHEBI:23378"/>
    </ligand>
</feature>
<sequence>MNPRWLLPLFLLLLSVSLLWWWTLGFSAFTVFSYTLKKAGDPPYRVPPLKLACHNGETLLLSQVKGRAFVHFIYLNCYYGCPLSFTKMFYLRNKAGERDLFISVTVDPEVDTLKRLKERWSVLGAFDNWLFCRPEDRDWREKLIRMGVWVYKRKDGLINHTLDIFLVRGGEVRKVIPATGGVQNLEVL</sequence>
<reference evidence="4" key="1">
    <citation type="journal article" date="2020" name="mSystems">
        <title>Genome- and Community-Level Interaction Insights into Carbon Utilization and Element Cycling Functions of Hydrothermarchaeota in Hydrothermal Sediment.</title>
        <authorList>
            <person name="Zhou Z."/>
            <person name="Liu Y."/>
            <person name="Xu W."/>
            <person name="Pan J."/>
            <person name="Luo Z.H."/>
            <person name="Li M."/>
        </authorList>
    </citation>
    <scope>NUCLEOTIDE SEQUENCE [LARGE SCALE GENOMIC DNA]</scope>
    <source>
        <strain evidence="4">HyVt-501</strain>
    </source>
</reference>
<proteinExistence type="inferred from homology"/>
<comment type="caution">
    <text evidence="4">The sequence shown here is derived from an EMBL/GenBank/DDBJ whole genome shotgun (WGS) entry which is preliminary data.</text>
</comment>
<keyword evidence="3" id="KW-1015">Disulfide bond</keyword>
<dbReference type="GO" id="GO:0046872">
    <property type="term" value="F:metal ion binding"/>
    <property type="evidence" value="ECO:0007669"/>
    <property type="project" value="UniProtKB-KW"/>
</dbReference>
<gene>
    <name evidence="4" type="ORF">ENJ61_02135</name>
</gene>
<evidence type="ECO:0000256" key="1">
    <source>
        <dbReference type="ARBA" id="ARBA00010996"/>
    </source>
</evidence>
<evidence type="ECO:0000256" key="3">
    <source>
        <dbReference type="PIRSR" id="PIRSR603782-2"/>
    </source>
</evidence>
<dbReference type="InterPro" id="IPR003782">
    <property type="entry name" value="SCO1/SenC"/>
</dbReference>
<keyword evidence="2" id="KW-0186">Copper</keyword>
<dbReference type="AlphaFoldDB" id="A0A7C5QHL1"/>